<dbReference type="Pfam" id="PF01594">
    <property type="entry name" value="AI-2E_transport"/>
    <property type="match status" value="2"/>
</dbReference>
<dbReference type="OrthoDB" id="9799225at2"/>
<gene>
    <name evidence="10" type="primary">tqsA_2</name>
    <name evidence="10" type="ORF">I41_47070</name>
</gene>
<sequence>MARTRSTGSGSPLLTLASIVVAIAALHLAKEILVPLALAIFLSFLLTPLADRLESWGLGRIPSVISVVAVTFMILGLLGWIVTSQLVDLSVQLPDWKDEIIVKIQELKPDSAVLDKVTQTIDEVSQKVSEEAPPSGSDADATSPAENSSAAGTSAKATEGTGLLDRLTQQIKAPANQEPMEVRVVGLPPSPLEQIQNWLGPIVAPLSAAGIAIVLVIFILLRREDQRNRLLQLFGASNLHASTEALTDVTERVSKYLRMQFLINAGYGICVGVGLATIGVPSAITWGVLSFSLRFLPYIGPWLSAVMPLTVSLATSTGWTEPMFVAGLFIVLELLVNNVAEPMLYGRSTGVSGVGVIIAAIFWTWVWGPIGLVLAMPLTVCVVVMSKYIPGLQFLSILLGDQSALSAPERIYQRLLAGDCEEAVEQAAEMVTTGSLVESYDQGVIPALMMAENDRHGGRLHDEQTIVVYETARDLVDDLDELAAARDAAVVRDGAVTADKAENEVASDREPLRVLCIPLRDEADDIGAAMLSKLLSRERVTVELGAVTALTSELVDSVDALHVDVVVLSIVPPLPPRSSRLLCRRLHDRYPQLPVVIGFWGAGKAEDIRRRLADDQSEVVTTLAAAVDRVKAIAARPQLAGKAS</sequence>
<evidence type="ECO:0000256" key="2">
    <source>
        <dbReference type="ARBA" id="ARBA00009773"/>
    </source>
</evidence>
<feature type="transmembrane region" description="Helical" evidence="9">
    <location>
        <begin position="309"/>
        <end position="332"/>
    </location>
</feature>
<proteinExistence type="inferred from homology"/>
<evidence type="ECO:0000256" key="4">
    <source>
        <dbReference type="ARBA" id="ARBA00022475"/>
    </source>
</evidence>
<accession>A0A517U4D8</accession>
<comment type="subcellular location">
    <subcellularLocation>
        <location evidence="1">Cell membrane</location>
        <topology evidence="1">Multi-pass membrane protein</topology>
    </subcellularLocation>
</comment>
<evidence type="ECO:0000256" key="1">
    <source>
        <dbReference type="ARBA" id="ARBA00004651"/>
    </source>
</evidence>
<dbReference type="PANTHER" id="PTHR21716">
    <property type="entry name" value="TRANSMEMBRANE PROTEIN"/>
    <property type="match status" value="1"/>
</dbReference>
<evidence type="ECO:0000256" key="5">
    <source>
        <dbReference type="ARBA" id="ARBA00022692"/>
    </source>
</evidence>
<dbReference type="RefSeq" id="WP_145435186.1">
    <property type="nucleotide sequence ID" value="NZ_CP036339.1"/>
</dbReference>
<feature type="compositionally biased region" description="Polar residues" evidence="8">
    <location>
        <begin position="144"/>
        <end position="156"/>
    </location>
</feature>
<comment type="similarity">
    <text evidence="2">Belongs to the autoinducer-2 exporter (AI-2E) (TC 2.A.86) family.</text>
</comment>
<feature type="transmembrane region" description="Helical" evidence="9">
    <location>
        <begin position="32"/>
        <end position="49"/>
    </location>
</feature>
<keyword evidence="5 9" id="KW-0812">Transmembrane</keyword>
<evidence type="ECO:0000256" key="8">
    <source>
        <dbReference type="SAM" id="MobiDB-lite"/>
    </source>
</evidence>
<dbReference type="Gene3D" id="3.40.50.280">
    <property type="entry name" value="Cobalamin-binding domain"/>
    <property type="match status" value="1"/>
</dbReference>
<organism evidence="10 11">
    <name type="scientific">Lacipirellula limnantheis</name>
    <dbReference type="NCBI Taxonomy" id="2528024"/>
    <lineage>
        <taxon>Bacteria</taxon>
        <taxon>Pseudomonadati</taxon>
        <taxon>Planctomycetota</taxon>
        <taxon>Planctomycetia</taxon>
        <taxon>Pirellulales</taxon>
        <taxon>Lacipirellulaceae</taxon>
        <taxon>Lacipirellula</taxon>
    </lineage>
</organism>
<feature type="transmembrane region" description="Helical" evidence="9">
    <location>
        <begin position="344"/>
        <end position="364"/>
    </location>
</feature>
<dbReference type="GO" id="GO:0005886">
    <property type="term" value="C:plasma membrane"/>
    <property type="evidence" value="ECO:0007669"/>
    <property type="project" value="UniProtKB-SubCell"/>
</dbReference>
<evidence type="ECO:0000313" key="11">
    <source>
        <dbReference type="Proteomes" id="UP000317909"/>
    </source>
</evidence>
<evidence type="ECO:0000256" key="7">
    <source>
        <dbReference type="ARBA" id="ARBA00023136"/>
    </source>
</evidence>
<dbReference type="PANTHER" id="PTHR21716:SF53">
    <property type="entry name" value="PERMEASE PERM-RELATED"/>
    <property type="match status" value="1"/>
</dbReference>
<evidence type="ECO:0000256" key="3">
    <source>
        <dbReference type="ARBA" id="ARBA00022448"/>
    </source>
</evidence>
<dbReference type="Proteomes" id="UP000317909">
    <property type="component" value="Chromosome"/>
</dbReference>
<keyword evidence="7 9" id="KW-0472">Membrane</keyword>
<protein>
    <submittedName>
        <fullName evidence="10">AI-2 transport protein TqsA</fullName>
    </submittedName>
</protein>
<feature type="region of interest" description="Disordered" evidence="8">
    <location>
        <begin position="125"/>
        <end position="156"/>
    </location>
</feature>
<evidence type="ECO:0000256" key="9">
    <source>
        <dbReference type="SAM" id="Phobius"/>
    </source>
</evidence>
<evidence type="ECO:0000256" key="6">
    <source>
        <dbReference type="ARBA" id="ARBA00022989"/>
    </source>
</evidence>
<evidence type="ECO:0000313" key="10">
    <source>
        <dbReference type="EMBL" id="QDT75496.1"/>
    </source>
</evidence>
<feature type="transmembrane region" description="Helical" evidence="9">
    <location>
        <begin position="61"/>
        <end position="82"/>
    </location>
</feature>
<dbReference type="KEGG" id="llh:I41_47070"/>
<dbReference type="AlphaFoldDB" id="A0A517U4D8"/>
<feature type="transmembrane region" description="Helical" evidence="9">
    <location>
        <begin position="198"/>
        <end position="221"/>
    </location>
</feature>
<feature type="transmembrane region" description="Helical" evidence="9">
    <location>
        <begin position="261"/>
        <end position="289"/>
    </location>
</feature>
<keyword evidence="11" id="KW-1185">Reference proteome</keyword>
<reference evidence="10 11" key="1">
    <citation type="submission" date="2019-02" db="EMBL/GenBank/DDBJ databases">
        <title>Deep-cultivation of Planctomycetes and their phenomic and genomic characterization uncovers novel biology.</title>
        <authorList>
            <person name="Wiegand S."/>
            <person name="Jogler M."/>
            <person name="Boedeker C."/>
            <person name="Pinto D."/>
            <person name="Vollmers J."/>
            <person name="Rivas-Marin E."/>
            <person name="Kohn T."/>
            <person name="Peeters S.H."/>
            <person name="Heuer A."/>
            <person name="Rast P."/>
            <person name="Oberbeckmann S."/>
            <person name="Bunk B."/>
            <person name="Jeske O."/>
            <person name="Meyerdierks A."/>
            <person name="Storesund J.E."/>
            <person name="Kallscheuer N."/>
            <person name="Luecker S."/>
            <person name="Lage O.M."/>
            <person name="Pohl T."/>
            <person name="Merkel B.J."/>
            <person name="Hornburger P."/>
            <person name="Mueller R.-W."/>
            <person name="Bruemmer F."/>
            <person name="Labrenz M."/>
            <person name="Spormann A.M."/>
            <person name="Op den Camp H."/>
            <person name="Overmann J."/>
            <person name="Amann R."/>
            <person name="Jetten M.S.M."/>
            <person name="Mascher T."/>
            <person name="Medema M.H."/>
            <person name="Devos D.P."/>
            <person name="Kaster A.-K."/>
            <person name="Ovreas L."/>
            <person name="Rohde M."/>
            <person name="Galperin M.Y."/>
            <person name="Jogler C."/>
        </authorList>
    </citation>
    <scope>NUCLEOTIDE SEQUENCE [LARGE SCALE GENOMIC DNA]</scope>
    <source>
        <strain evidence="10 11">I41</strain>
    </source>
</reference>
<dbReference type="InterPro" id="IPR002549">
    <property type="entry name" value="AI-2E-like"/>
</dbReference>
<keyword evidence="3" id="KW-0813">Transport</keyword>
<keyword evidence="6 9" id="KW-1133">Transmembrane helix</keyword>
<name>A0A517U4D8_9BACT</name>
<keyword evidence="4" id="KW-1003">Cell membrane</keyword>
<dbReference type="EMBL" id="CP036339">
    <property type="protein sequence ID" value="QDT75496.1"/>
    <property type="molecule type" value="Genomic_DNA"/>
</dbReference>